<dbReference type="AlphaFoldDB" id="A0A1M7Y9A8"/>
<dbReference type="InterPro" id="IPR051044">
    <property type="entry name" value="MAG_DAG_Lipase"/>
</dbReference>
<dbReference type="SUPFAM" id="SSF53474">
    <property type="entry name" value="alpha/beta-Hydrolases"/>
    <property type="match status" value="1"/>
</dbReference>
<gene>
    <name evidence="3" type="ORF">SAMN02745220_02743</name>
</gene>
<dbReference type="Proteomes" id="UP000184603">
    <property type="component" value="Unassembled WGS sequence"/>
</dbReference>
<evidence type="ECO:0000313" key="4">
    <source>
        <dbReference type="Proteomes" id="UP000184603"/>
    </source>
</evidence>
<dbReference type="Gene3D" id="3.40.50.1820">
    <property type="entry name" value="alpha/beta hydrolase"/>
    <property type="match status" value="1"/>
</dbReference>
<feature type="domain" description="Phospholipid/glycerol acyltransferase" evidence="1">
    <location>
        <begin position="24"/>
        <end position="150"/>
    </location>
</feature>
<sequence length="720" mass="81830">MKKSAYLTTGLAIKALAGLSKADVALHGTEQLPAEPTIFVINHFTRLETVLLPYHLYNLTDMPVWSLAHSSLFQGGLGNFFDMVGVISTTDPKRDELIVRSLLIGEANWMIFPEGSMVKTKQIMQNGKFMVTSPSGPHKPHTGAASLALRSELFRRYLLNKGGENVEEARGMLEFLNIDSLDPVRDKSTCIVPVNVTYYPIRARENVLSSLATKMVKDLPERMLEEIMTEGTMLLSGVDIDIRFGKPIKIAPYLEHGRVKKELAKQELTGFLMSPGLKEALKEQAENIMQRYMADIYSMTTVNHEHLFASFLSMYPRRQICDYELRKRVFLAACKIGDIELPGLFLHKSLQENQAHLLTDDRYHKFDNFLQLALEKGVLRREKDNLVIDRTKLSAPVSFHRGRIDNPIEIMVNEVVPLKKIKRYLISIALQPEPLLRFNLVRYLLKREKDHYRRDYEAYGYGDDLERQSFGKPFLLPAFRRRIGVVLIHSYLSAPEEVKALGRHLRSHGLWVYAPRLPGHGTSSRDLAGRHHEEWLEAVENAYVLMRSICDRVVLCGVSVGASLAFEVAGRAREIAGVVGICPPLKLQDYSTNFMPAIDVWNRVVKKIRGTESDPFFEFTADNPHINYRRNPFAGIREVGKLLEKVEKRLPELSTPVLVVQADHDPVVNVKSGRKAFDMLKGKDKRYTLFSFDRHVIINGPGAEKVHRHISDFILHLGSD</sequence>
<dbReference type="Pfam" id="PF01553">
    <property type="entry name" value="Acyltransferase"/>
    <property type="match status" value="1"/>
</dbReference>
<dbReference type="GO" id="GO:0016746">
    <property type="term" value="F:acyltransferase activity"/>
    <property type="evidence" value="ECO:0007669"/>
    <property type="project" value="InterPro"/>
</dbReference>
<feature type="domain" description="Serine aminopeptidase S33" evidence="2">
    <location>
        <begin position="485"/>
        <end position="699"/>
    </location>
</feature>
<proteinExistence type="predicted"/>
<dbReference type="RefSeq" id="WP_073614027.1">
    <property type="nucleotide sequence ID" value="NZ_FRFE01000013.1"/>
</dbReference>
<evidence type="ECO:0000259" key="2">
    <source>
        <dbReference type="Pfam" id="PF12146"/>
    </source>
</evidence>
<dbReference type="InterPro" id="IPR029058">
    <property type="entry name" value="AB_hydrolase_fold"/>
</dbReference>
<keyword evidence="4" id="KW-1185">Reference proteome</keyword>
<dbReference type="PANTHER" id="PTHR11614">
    <property type="entry name" value="PHOSPHOLIPASE-RELATED"/>
    <property type="match status" value="1"/>
</dbReference>
<evidence type="ECO:0000313" key="3">
    <source>
        <dbReference type="EMBL" id="SHO49225.1"/>
    </source>
</evidence>
<dbReference type="OrthoDB" id="9786110at2"/>
<dbReference type="EMBL" id="FRFE01000013">
    <property type="protein sequence ID" value="SHO49225.1"/>
    <property type="molecule type" value="Genomic_DNA"/>
</dbReference>
<name>A0A1M7Y9A8_9BACT</name>
<organism evidence="3 4">
    <name type="scientific">Desulfopila aestuarii DSM 18488</name>
    <dbReference type="NCBI Taxonomy" id="1121416"/>
    <lineage>
        <taxon>Bacteria</taxon>
        <taxon>Pseudomonadati</taxon>
        <taxon>Thermodesulfobacteriota</taxon>
        <taxon>Desulfobulbia</taxon>
        <taxon>Desulfobulbales</taxon>
        <taxon>Desulfocapsaceae</taxon>
        <taxon>Desulfopila</taxon>
    </lineage>
</organism>
<dbReference type="Pfam" id="PF12146">
    <property type="entry name" value="Hydrolase_4"/>
    <property type="match status" value="1"/>
</dbReference>
<dbReference type="STRING" id="1121416.SAMN02745220_02743"/>
<evidence type="ECO:0000259" key="1">
    <source>
        <dbReference type="Pfam" id="PF01553"/>
    </source>
</evidence>
<dbReference type="InterPro" id="IPR002123">
    <property type="entry name" value="Plipid/glycerol_acylTrfase"/>
</dbReference>
<reference evidence="3 4" key="1">
    <citation type="submission" date="2016-12" db="EMBL/GenBank/DDBJ databases">
        <authorList>
            <person name="Song W.-J."/>
            <person name="Kurnit D.M."/>
        </authorList>
    </citation>
    <scope>NUCLEOTIDE SEQUENCE [LARGE SCALE GENOMIC DNA]</scope>
    <source>
        <strain evidence="3 4">DSM 18488</strain>
    </source>
</reference>
<accession>A0A1M7Y9A8</accession>
<protein>
    <submittedName>
        <fullName evidence="3">Esterase/lipase</fullName>
    </submittedName>
</protein>
<dbReference type="InterPro" id="IPR022742">
    <property type="entry name" value="Hydrolase_4"/>
</dbReference>